<name>A0A8H3ISF3_9LECA</name>
<evidence type="ECO:0000313" key="1">
    <source>
        <dbReference type="EMBL" id="CAF9929933.1"/>
    </source>
</evidence>
<sequence length="101" mass="11459">MPDPGILLPNIILPHLDRLLSSREFPKTICPSEIARAVSAKDLELLDISEWRDLMPGIREELWSMRRRGEVEILQRGAVLPEGIELQDIKGPIRARKAPQS</sequence>
<dbReference type="Gene3D" id="1.10.10.10">
    <property type="entry name" value="Winged helix-like DNA-binding domain superfamily/Winged helix DNA-binding domain"/>
    <property type="match status" value="1"/>
</dbReference>
<dbReference type="SUPFAM" id="SSF46785">
    <property type="entry name" value="Winged helix' DNA-binding domain"/>
    <property type="match status" value="1"/>
</dbReference>
<dbReference type="InterPro" id="IPR021660">
    <property type="entry name" value="DUF3253"/>
</dbReference>
<reference evidence="1" key="1">
    <citation type="submission" date="2021-03" db="EMBL/GenBank/DDBJ databases">
        <authorList>
            <person name="Tagirdzhanova G."/>
        </authorList>
    </citation>
    <scope>NUCLEOTIDE SEQUENCE</scope>
</reference>
<evidence type="ECO:0000313" key="2">
    <source>
        <dbReference type="Proteomes" id="UP000664521"/>
    </source>
</evidence>
<dbReference type="EMBL" id="CAJPDS010000053">
    <property type="protein sequence ID" value="CAF9929933.1"/>
    <property type="molecule type" value="Genomic_DNA"/>
</dbReference>
<protein>
    <submittedName>
        <fullName evidence="1">Uncharacterized protein</fullName>
    </submittedName>
</protein>
<dbReference type="OrthoDB" id="2563170at2759"/>
<dbReference type="Pfam" id="PF11625">
    <property type="entry name" value="DUF3253"/>
    <property type="match status" value="1"/>
</dbReference>
<gene>
    <name evidence="1" type="ORF">HETSPECPRED_007502</name>
</gene>
<dbReference type="InterPro" id="IPR036390">
    <property type="entry name" value="WH_DNA-bd_sf"/>
</dbReference>
<organism evidence="1 2">
    <name type="scientific">Heterodermia speciosa</name>
    <dbReference type="NCBI Taxonomy" id="116794"/>
    <lineage>
        <taxon>Eukaryota</taxon>
        <taxon>Fungi</taxon>
        <taxon>Dikarya</taxon>
        <taxon>Ascomycota</taxon>
        <taxon>Pezizomycotina</taxon>
        <taxon>Lecanoromycetes</taxon>
        <taxon>OSLEUM clade</taxon>
        <taxon>Lecanoromycetidae</taxon>
        <taxon>Caliciales</taxon>
        <taxon>Physciaceae</taxon>
        <taxon>Heterodermia</taxon>
    </lineage>
</organism>
<dbReference type="Proteomes" id="UP000664521">
    <property type="component" value="Unassembled WGS sequence"/>
</dbReference>
<keyword evidence="2" id="KW-1185">Reference proteome</keyword>
<dbReference type="InterPro" id="IPR036388">
    <property type="entry name" value="WH-like_DNA-bd_sf"/>
</dbReference>
<dbReference type="AlphaFoldDB" id="A0A8H3ISF3"/>
<comment type="caution">
    <text evidence="1">The sequence shown here is derived from an EMBL/GenBank/DDBJ whole genome shotgun (WGS) entry which is preliminary data.</text>
</comment>
<proteinExistence type="predicted"/>
<accession>A0A8H3ISF3</accession>